<name>A0A285SJM2_9BACL</name>
<dbReference type="Gene3D" id="1.10.357.10">
    <property type="entry name" value="Tetracycline Repressor, domain 2"/>
    <property type="match status" value="2"/>
</dbReference>
<keyword evidence="5" id="KW-1185">Reference proteome</keyword>
<reference evidence="5" key="1">
    <citation type="submission" date="2017-08" db="EMBL/GenBank/DDBJ databases">
        <authorList>
            <person name="Varghese N."/>
            <person name="Submissions S."/>
        </authorList>
    </citation>
    <scope>NUCLEOTIDE SEQUENCE [LARGE SCALE GENOMIC DNA]</scope>
    <source>
        <strain evidence="5">JC22</strain>
    </source>
</reference>
<dbReference type="Proteomes" id="UP000219636">
    <property type="component" value="Unassembled WGS sequence"/>
</dbReference>
<organism evidence="4 5">
    <name type="scientific">Ureibacillus xyleni</name>
    <dbReference type="NCBI Taxonomy" id="614648"/>
    <lineage>
        <taxon>Bacteria</taxon>
        <taxon>Bacillati</taxon>
        <taxon>Bacillota</taxon>
        <taxon>Bacilli</taxon>
        <taxon>Bacillales</taxon>
        <taxon>Caryophanaceae</taxon>
        <taxon>Ureibacillus</taxon>
    </lineage>
</organism>
<evidence type="ECO:0000313" key="4">
    <source>
        <dbReference type="EMBL" id="SOC06343.1"/>
    </source>
</evidence>
<dbReference type="EMBL" id="OBMQ01000004">
    <property type="protein sequence ID" value="SOC06343.1"/>
    <property type="molecule type" value="Genomic_DNA"/>
</dbReference>
<proteinExistence type="predicted"/>
<dbReference type="GO" id="GO:0003700">
    <property type="term" value="F:DNA-binding transcription factor activity"/>
    <property type="evidence" value="ECO:0007669"/>
    <property type="project" value="TreeGrafter"/>
</dbReference>
<dbReference type="InterPro" id="IPR009057">
    <property type="entry name" value="Homeodomain-like_sf"/>
</dbReference>
<dbReference type="PRINTS" id="PR00455">
    <property type="entry name" value="HTHTETR"/>
</dbReference>
<dbReference type="InterPro" id="IPR036271">
    <property type="entry name" value="Tet_transcr_reg_TetR-rel_C_sf"/>
</dbReference>
<evidence type="ECO:0000256" key="1">
    <source>
        <dbReference type="ARBA" id="ARBA00023125"/>
    </source>
</evidence>
<accession>A0A285SJM2</accession>
<evidence type="ECO:0000313" key="5">
    <source>
        <dbReference type="Proteomes" id="UP000219636"/>
    </source>
</evidence>
<gene>
    <name evidence="4" type="ORF">SAMN05880501_104252</name>
</gene>
<feature type="domain" description="HTH tetR-type" evidence="3">
    <location>
        <begin position="1"/>
        <end position="61"/>
    </location>
</feature>
<feature type="DNA-binding region" description="H-T-H motif" evidence="2">
    <location>
        <begin position="88"/>
        <end position="107"/>
    </location>
</feature>
<dbReference type="InterPro" id="IPR001647">
    <property type="entry name" value="HTH_TetR"/>
</dbReference>
<dbReference type="SUPFAM" id="SSF46689">
    <property type="entry name" value="Homeodomain-like"/>
    <property type="match status" value="2"/>
</dbReference>
<keyword evidence="1 2" id="KW-0238">DNA-binding</keyword>
<dbReference type="InterPro" id="IPR050109">
    <property type="entry name" value="HTH-type_TetR-like_transc_reg"/>
</dbReference>
<feature type="DNA-binding region" description="H-T-H motif" evidence="2">
    <location>
        <begin position="24"/>
        <end position="43"/>
    </location>
</feature>
<dbReference type="PANTHER" id="PTHR30055:SF226">
    <property type="entry name" value="HTH-TYPE TRANSCRIPTIONAL REGULATOR PKSA"/>
    <property type="match status" value="1"/>
</dbReference>
<protein>
    <submittedName>
        <fullName evidence="4">TetR family transcriptional regulator</fullName>
    </submittedName>
</protein>
<sequence length="262" mass="30152">MSVREKVFQEAEKLLEKKPFDQITFAEIAELAGVHWTAVRRHFGNKEEMRNWLQEKQSTMNETFTDTRTRIIEAGTKTFSVQGYWNASLDKVAAEAGMTKGAVYWHFSSKQDLFLAILEHNLTQQLKVLPLQIEKILSSNNPEEALTSWLKLQFNFFDQEEGSSRLFLEFVTSSREPEIHHKLQMIHSKIIEGVGVYLGEMQKKNLITSEVNAESLSITIDALMKGILIEYIIDPTHFKSKSIFETISSVLWNGIIPKIDRN</sequence>
<dbReference type="GO" id="GO:0000976">
    <property type="term" value="F:transcription cis-regulatory region binding"/>
    <property type="evidence" value="ECO:0007669"/>
    <property type="project" value="TreeGrafter"/>
</dbReference>
<dbReference type="SUPFAM" id="SSF48498">
    <property type="entry name" value="Tetracyclin repressor-like, C-terminal domain"/>
    <property type="match status" value="1"/>
</dbReference>
<dbReference type="AlphaFoldDB" id="A0A285SJM2"/>
<dbReference type="Pfam" id="PF00440">
    <property type="entry name" value="TetR_N"/>
    <property type="match status" value="2"/>
</dbReference>
<dbReference type="PROSITE" id="PS50977">
    <property type="entry name" value="HTH_TETR_2"/>
    <property type="match status" value="2"/>
</dbReference>
<evidence type="ECO:0000256" key="2">
    <source>
        <dbReference type="PROSITE-ProRule" id="PRU00335"/>
    </source>
</evidence>
<feature type="domain" description="HTH tetR-type" evidence="3">
    <location>
        <begin position="65"/>
        <end position="125"/>
    </location>
</feature>
<evidence type="ECO:0000259" key="3">
    <source>
        <dbReference type="PROSITE" id="PS50977"/>
    </source>
</evidence>
<dbReference type="PANTHER" id="PTHR30055">
    <property type="entry name" value="HTH-TYPE TRANSCRIPTIONAL REGULATOR RUTR"/>
    <property type="match status" value="1"/>
</dbReference>